<evidence type="ECO:0000256" key="2">
    <source>
        <dbReference type="ARBA" id="ARBA00022553"/>
    </source>
</evidence>
<dbReference type="eggNOG" id="COG3321">
    <property type="taxonomic scope" value="Bacteria"/>
</dbReference>
<dbReference type="KEGG" id="nno:NONO_c06390"/>
<dbReference type="InterPro" id="IPR014031">
    <property type="entry name" value="Ketoacyl_synth_C"/>
</dbReference>
<dbReference type="Proteomes" id="UP000019150">
    <property type="component" value="Chromosome"/>
</dbReference>
<dbReference type="PROSITE" id="PS00606">
    <property type="entry name" value="KS3_1"/>
    <property type="match status" value="1"/>
</dbReference>
<evidence type="ECO:0000313" key="7">
    <source>
        <dbReference type="Proteomes" id="UP000019150"/>
    </source>
</evidence>
<dbReference type="Pfam" id="PF00550">
    <property type="entry name" value="PP-binding"/>
    <property type="match status" value="1"/>
</dbReference>
<dbReference type="Gene3D" id="3.40.47.10">
    <property type="match status" value="1"/>
</dbReference>
<dbReference type="InterPro" id="IPR016039">
    <property type="entry name" value="Thiolase-like"/>
</dbReference>
<name>W5TDY8_9NOCA</name>
<proteinExistence type="predicted"/>
<keyword evidence="3" id="KW-0808">Transferase</keyword>
<dbReference type="EMBL" id="CP006850">
    <property type="protein sequence ID" value="AHH15451.1"/>
    <property type="molecule type" value="Genomic_DNA"/>
</dbReference>
<dbReference type="Gene3D" id="1.10.1200.10">
    <property type="entry name" value="ACP-like"/>
    <property type="match status" value="1"/>
</dbReference>
<dbReference type="SUPFAM" id="SSF47336">
    <property type="entry name" value="ACP-like"/>
    <property type="match status" value="1"/>
</dbReference>
<dbReference type="GO" id="GO:0004312">
    <property type="term" value="F:fatty acid synthase activity"/>
    <property type="evidence" value="ECO:0007669"/>
    <property type="project" value="TreeGrafter"/>
</dbReference>
<evidence type="ECO:0000313" key="6">
    <source>
        <dbReference type="EMBL" id="AHH15451.1"/>
    </source>
</evidence>
<keyword evidence="2" id="KW-0597">Phosphoprotein</keyword>
<dbReference type="PROSITE" id="PS50075">
    <property type="entry name" value="CARRIER"/>
    <property type="match status" value="1"/>
</dbReference>
<dbReference type="GO" id="GO:0006633">
    <property type="term" value="P:fatty acid biosynthetic process"/>
    <property type="evidence" value="ECO:0007669"/>
    <property type="project" value="InterPro"/>
</dbReference>
<dbReference type="OrthoDB" id="9778690at2"/>
<dbReference type="Pfam" id="PF00109">
    <property type="entry name" value="ketoacyl-synt"/>
    <property type="match status" value="1"/>
</dbReference>
<sequence>MTTTGDPTAGHIAIIGTACRYPGDVESPEQLWDLVASGRDAVTTVPRDRGWPLDRIYAPGGAGPGGTYTIEGGFLRDPAGFDAEFFGIRPDDAVTVDPQQRLLLEVAWEAIERAGIAPEELRGSDTGTFVGLVGNDYGALLARTPEFSGRVAAGNLGQFASGRVACTLGLEGPAMTLDTGCSSSLVAVHQAVRALRGGDCAMALAGGATVMATPQSFIESSQLRLLAPDARCKAFSAAADGTIWAEGAAMIALERLADARRNGHPVLAVIEGSAITQCGSTTGRPQPTVSAVERVITRALADAGSTTDRVDAVEGHGLGAVLGDAVELEVLAATYGRDRLRPLWLGTVKSNFGNAQAAGAIAGIVKMVAALRHGVLPATLHCETPSADTGSVRPLSRSRGWPARDGVRRCGITSLGGNGTYAHLIMSAADDGDASMGVPLRTSFDRRRYWPTGIEPSAEPAAHRTAAVAVSPVPRNPAASEADGVAAQPDPDTPVLEAVRILTARILCHDDAAAVSMDRTFHDLGFDSIARVELRNRLATHFGWVIPVTVTLDHPTPRKLATHLTERIAPRVA</sequence>
<feature type="domain" description="Ketosynthase family 3 (KS3)" evidence="5">
    <location>
        <begin position="9"/>
        <end position="428"/>
    </location>
</feature>
<dbReference type="SUPFAM" id="SSF53901">
    <property type="entry name" value="Thiolase-like"/>
    <property type="match status" value="1"/>
</dbReference>
<dbReference type="InterPro" id="IPR018201">
    <property type="entry name" value="Ketoacyl_synth_AS"/>
</dbReference>
<gene>
    <name evidence="6" type="ORF">NONO_c06390</name>
</gene>
<dbReference type="GO" id="GO:0004315">
    <property type="term" value="F:3-oxoacyl-[acyl-carrier-protein] synthase activity"/>
    <property type="evidence" value="ECO:0007669"/>
    <property type="project" value="InterPro"/>
</dbReference>
<dbReference type="STRING" id="1415166.NONO_c06390"/>
<dbReference type="PANTHER" id="PTHR43775">
    <property type="entry name" value="FATTY ACID SYNTHASE"/>
    <property type="match status" value="1"/>
</dbReference>
<dbReference type="InterPro" id="IPR020841">
    <property type="entry name" value="PKS_Beta-ketoAc_synthase_dom"/>
</dbReference>
<dbReference type="CDD" id="cd00833">
    <property type="entry name" value="PKS"/>
    <property type="match status" value="1"/>
</dbReference>
<dbReference type="SMART" id="SM00823">
    <property type="entry name" value="PKS_PP"/>
    <property type="match status" value="1"/>
</dbReference>
<dbReference type="InterPro" id="IPR020806">
    <property type="entry name" value="PKS_PP-bd"/>
</dbReference>
<reference evidence="6 7" key="1">
    <citation type="journal article" date="2014" name="Appl. Environ. Microbiol.">
        <title>Insights into the Microbial Degradation of Rubber and Gutta-Percha by Analysis of the Complete Genome of Nocardia nova SH22a.</title>
        <authorList>
            <person name="Luo Q."/>
            <person name="Hiessl S."/>
            <person name="Poehlein A."/>
            <person name="Daniel R."/>
            <person name="Steinbuchel A."/>
        </authorList>
    </citation>
    <scope>NUCLEOTIDE SEQUENCE [LARGE SCALE GENOMIC DNA]</scope>
    <source>
        <strain evidence="6">SH22a</strain>
    </source>
</reference>
<keyword evidence="7" id="KW-1185">Reference proteome</keyword>
<evidence type="ECO:0000259" key="5">
    <source>
        <dbReference type="PROSITE" id="PS52004"/>
    </source>
</evidence>
<dbReference type="InterPro" id="IPR014030">
    <property type="entry name" value="Ketoacyl_synth_N"/>
</dbReference>
<dbReference type="GO" id="GO:0031177">
    <property type="term" value="F:phosphopantetheine binding"/>
    <property type="evidence" value="ECO:0007669"/>
    <property type="project" value="InterPro"/>
</dbReference>
<dbReference type="InterPro" id="IPR050091">
    <property type="entry name" value="PKS_NRPS_Biosynth_Enz"/>
</dbReference>
<protein>
    <submittedName>
        <fullName evidence="6">Polyketide synthase module-containing protein</fullName>
    </submittedName>
</protein>
<dbReference type="PATRIC" id="fig|1415166.3.peg.654"/>
<dbReference type="HOGENOM" id="CLU_000022_16_2_11"/>
<accession>W5TDY8</accession>
<dbReference type="PANTHER" id="PTHR43775:SF51">
    <property type="entry name" value="INACTIVE PHENOLPHTHIOCEROL SYNTHESIS POLYKETIDE SYNTHASE TYPE I PKS1-RELATED"/>
    <property type="match status" value="1"/>
</dbReference>
<dbReference type="InterPro" id="IPR009081">
    <property type="entry name" value="PP-bd_ACP"/>
</dbReference>
<feature type="domain" description="Carrier" evidence="4">
    <location>
        <begin position="493"/>
        <end position="568"/>
    </location>
</feature>
<dbReference type="SMART" id="SM01294">
    <property type="entry name" value="PKS_PP_betabranch"/>
    <property type="match status" value="1"/>
</dbReference>
<dbReference type="AlphaFoldDB" id="W5TDY8"/>
<dbReference type="RefSeq" id="WP_025346980.1">
    <property type="nucleotide sequence ID" value="NZ_CP006850.1"/>
</dbReference>
<dbReference type="SMART" id="SM00825">
    <property type="entry name" value="PKS_KS"/>
    <property type="match status" value="1"/>
</dbReference>
<evidence type="ECO:0000256" key="1">
    <source>
        <dbReference type="ARBA" id="ARBA00022450"/>
    </source>
</evidence>
<keyword evidence="1" id="KW-0596">Phosphopantetheine</keyword>
<dbReference type="InterPro" id="IPR036736">
    <property type="entry name" value="ACP-like_sf"/>
</dbReference>
<evidence type="ECO:0000259" key="4">
    <source>
        <dbReference type="PROSITE" id="PS50075"/>
    </source>
</evidence>
<dbReference type="PROSITE" id="PS52004">
    <property type="entry name" value="KS3_2"/>
    <property type="match status" value="1"/>
</dbReference>
<organism evidence="6 7">
    <name type="scientific">Nocardia nova SH22a</name>
    <dbReference type="NCBI Taxonomy" id="1415166"/>
    <lineage>
        <taxon>Bacteria</taxon>
        <taxon>Bacillati</taxon>
        <taxon>Actinomycetota</taxon>
        <taxon>Actinomycetes</taxon>
        <taxon>Mycobacteriales</taxon>
        <taxon>Nocardiaceae</taxon>
        <taxon>Nocardia</taxon>
    </lineage>
</organism>
<dbReference type="Pfam" id="PF02801">
    <property type="entry name" value="Ketoacyl-synt_C"/>
    <property type="match status" value="1"/>
</dbReference>
<evidence type="ECO:0000256" key="3">
    <source>
        <dbReference type="ARBA" id="ARBA00022679"/>
    </source>
</evidence>